<keyword evidence="2" id="KW-1133">Transmembrane helix</keyword>
<name>A0A917EY18_9ACTN</name>
<gene>
    <name evidence="3" type="ORF">GCM10011519_00530</name>
</gene>
<feature type="transmembrane region" description="Helical" evidence="2">
    <location>
        <begin position="41"/>
        <end position="60"/>
    </location>
</feature>
<dbReference type="Pfam" id="PF13829">
    <property type="entry name" value="DUF4191"/>
    <property type="match status" value="1"/>
</dbReference>
<sequence length="239" mass="26024">MAREKTKKQKLVKDPNKPGRVAQIKQTYDLTKKTDPNIGRLLLAIFVVVGVVVGALYWFFLDSIVFAVIVGILVGLLAAMIVFGRRGQRSAISQIEGKPGAAAAVLGMLKRGWKTEPGIAFNKQQDVVTRLVGPPGIVLIGEGNPNRLRGLLTAERRKHERVARDTTITELVVGDGEGQVPLGRLTKHVTKLKKTQKPAEMTDVLNRLKALDASGSKVPLPKGPVPTNMKGMRQNMKGR</sequence>
<dbReference type="EMBL" id="BMKQ01000001">
    <property type="protein sequence ID" value="GGF30993.1"/>
    <property type="molecule type" value="Genomic_DNA"/>
</dbReference>
<organism evidence="3 4">
    <name type="scientific">Marmoricola endophyticus</name>
    <dbReference type="NCBI Taxonomy" id="2040280"/>
    <lineage>
        <taxon>Bacteria</taxon>
        <taxon>Bacillati</taxon>
        <taxon>Actinomycetota</taxon>
        <taxon>Actinomycetes</taxon>
        <taxon>Propionibacteriales</taxon>
        <taxon>Nocardioidaceae</taxon>
        <taxon>Marmoricola</taxon>
    </lineage>
</organism>
<reference evidence="3" key="1">
    <citation type="journal article" date="2014" name="Int. J. Syst. Evol. Microbiol.">
        <title>Complete genome sequence of Corynebacterium casei LMG S-19264T (=DSM 44701T), isolated from a smear-ripened cheese.</title>
        <authorList>
            <consortium name="US DOE Joint Genome Institute (JGI-PGF)"/>
            <person name="Walter F."/>
            <person name="Albersmeier A."/>
            <person name="Kalinowski J."/>
            <person name="Ruckert C."/>
        </authorList>
    </citation>
    <scope>NUCLEOTIDE SEQUENCE</scope>
    <source>
        <strain evidence="3">CGMCC 1.16067</strain>
    </source>
</reference>
<reference evidence="3" key="2">
    <citation type="submission" date="2020-09" db="EMBL/GenBank/DDBJ databases">
        <authorList>
            <person name="Sun Q."/>
            <person name="Zhou Y."/>
        </authorList>
    </citation>
    <scope>NUCLEOTIDE SEQUENCE</scope>
    <source>
        <strain evidence="3">CGMCC 1.16067</strain>
    </source>
</reference>
<evidence type="ECO:0000256" key="1">
    <source>
        <dbReference type="SAM" id="MobiDB-lite"/>
    </source>
</evidence>
<evidence type="ECO:0000313" key="3">
    <source>
        <dbReference type="EMBL" id="GGF30993.1"/>
    </source>
</evidence>
<keyword evidence="4" id="KW-1185">Reference proteome</keyword>
<proteinExistence type="predicted"/>
<accession>A0A917EY18</accession>
<protein>
    <submittedName>
        <fullName evidence="3">Membrane protein</fullName>
    </submittedName>
</protein>
<comment type="caution">
    <text evidence="3">The sequence shown here is derived from an EMBL/GenBank/DDBJ whole genome shotgun (WGS) entry which is preliminary data.</text>
</comment>
<dbReference type="RefSeq" id="WP_229660459.1">
    <property type="nucleotide sequence ID" value="NZ_BMKQ01000001.1"/>
</dbReference>
<dbReference type="AlphaFoldDB" id="A0A917EY18"/>
<keyword evidence="2" id="KW-0812">Transmembrane</keyword>
<evidence type="ECO:0000313" key="4">
    <source>
        <dbReference type="Proteomes" id="UP000649179"/>
    </source>
</evidence>
<evidence type="ECO:0000256" key="2">
    <source>
        <dbReference type="SAM" id="Phobius"/>
    </source>
</evidence>
<dbReference type="InterPro" id="IPR025445">
    <property type="entry name" value="DUF4191"/>
</dbReference>
<dbReference type="Proteomes" id="UP000649179">
    <property type="component" value="Unassembled WGS sequence"/>
</dbReference>
<keyword evidence="2" id="KW-0472">Membrane</keyword>
<feature type="transmembrane region" description="Helical" evidence="2">
    <location>
        <begin position="66"/>
        <end position="84"/>
    </location>
</feature>
<feature type="region of interest" description="Disordered" evidence="1">
    <location>
        <begin position="214"/>
        <end position="239"/>
    </location>
</feature>